<proteinExistence type="predicted"/>
<keyword evidence="5" id="KW-1185">Reference proteome</keyword>
<reference evidence="2 4" key="1">
    <citation type="journal article" date="2016" name="Front. Microbiol.">
        <title>High-Level Heat Resistance of Spores of Bacillus amyloliquefaciens and Bacillus licheniformis Results from the Presence of a spoVA Operon in a Tn1546 Transposon.</title>
        <authorList>
            <person name="Berendsen E.M."/>
            <person name="Koning R.A."/>
            <person name="Boekhorst J."/>
            <person name="de Jong A."/>
            <person name="Kuipers O.P."/>
            <person name="Wells-Bennik M.H."/>
        </authorList>
    </citation>
    <scope>NUCLEOTIDE SEQUENCE [LARGE SCALE GENOMIC DNA]</scope>
    <source>
        <strain evidence="2 4">B4121</strain>
    </source>
</reference>
<evidence type="ECO:0000313" key="2">
    <source>
        <dbReference type="EMBL" id="OLF90210.1"/>
    </source>
</evidence>
<accession>A0A7Z0WW76</accession>
<evidence type="ECO:0000313" key="5">
    <source>
        <dbReference type="Proteomes" id="UP000429980"/>
    </source>
</evidence>
<evidence type="ECO:0000313" key="4">
    <source>
        <dbReference type="Proteomes" id="UP000185604"/>
    </source>
</evidence>
<gene>
    <name evidence="2" type="ORF">B4121_3485</name>
    <name evidence="3" type="ORF">CHCC15381_2691</name>
</gene>
<organism evidence="2 4">
    <name type="scientific">Bacillus paralicheniformis</name>
    <dbReference type="NCBI Taxonomy" id="1648923"/>
    <lineage>
        <taxon>Bacteria</taxon>
        <taxon>Bacillati</taxon>
        <taxon>Bacillota</taxon>
        <taxon>Bacilli</taxon>
        <taxon>Bacillales</taxon>
        <taxon>Bacillaceae</taxon>
        <taxon>Bacillus</taxon>
    </lineage>
</organism>
<feature type="region of interest" description="Disordered" evidence="1">
    <location>
        <begin position="1"/>
        <end position="21"/>
    </location>
</feature>
<comment type="caution">
    <text evidence="2">The sequence shown here is derived from an EMBL/GenBank/DDBJ whole genome shotgun (WGS) entry which is preliminary data.</text>
</comment>
<sequence length="45" mass="5073">MSRSKATRLNTNKAKKHPVHKVPDVFLSDKHCFANKQKEAGSFCS</sequence>
<protein>
    <submittedName>
        <fullName evidence="2">Uncharacterized protein</fullName>
    </submittedName>
</protein>
<dbReference type="AlphaFoldDB" id="A0A7Z0WW76"/>
<dbReference type="Proteomes" id="UP000185604">
    <property type="component" value="Unassembled WGS sequence"/>
</dbReference>
<reference evidence="3 5" key="2">
    <citation type="submission" date="2019-06" db="EMBL/GenBank/DDBJ databases">
        <title>Genome sequence analysis of &gt;100 Bacillus licheniformis strains suggests intrinsic resistance to this species.</title>
        <authorList>
            <person name="Wels M."/>
            <person name="Siezen R.J."/>
            <person name="Johansen E."/>
            <person name="Stuer-Lauridsen B."/>
            <person name="Bjerre K."/>
            <person name="Nielsen B.K.K."/>
        </authorList>
    </citation>
    <scope>NUCLEOTIDE SEQUENCE [LARGE SCALE GENOMIC DNA]</scope>
    <source>
        <strain evidence="3 5">BAC-15381</strain>
    </source>
</reference>
<dbReference type="Proteomes" id="UP000429980">
    <property type="component" value="Unassembled WGS sequence"/>
</dbReference>
<name>A0A7Z0WW76_9BACI</name>
<dbReference type="EMBL" id="LKPO01000021">
    <property type="protein sequence ID" value="OLF90210.1"/>
    <property type="molecule type" value="Genomic_DNA"/>
</dbReference>
<dbReference type="EMBL" id="NILF01000007">
    <property type="protein sequence ID" value="TWL44685.1"/>
    <property type="molecule type" value="Genomic_DNA"/>
</dbReference>
<evidence type="ECO:0000313" key="3">
    <source>
        <dbReference type="EMBL" id="TWL44685.1"/>
    </source>
</evidence>
<feature type="compositionally biased region" description="Polar residues" evidence="1">
    <location>
        <begin position="1"/>
        <end position="12"/>
    </location>
</feature>
<evidence type="ECO:0000256" key="1">
    <source>
        <dbReference type="SAM" id="MobiDB-lite"/>
    </source>
</evidence>